<dbReference type="Proteomes" id="UP001378188">
    <property type="component" value="Unassembled WGS sequence"/>
</dbReference>
<protein>
    <submittedName>
        <fullName evidence="1">Uncharacterized protein</fullName>
    </submittedName>
</protein>
<dbReference type="AlphaFoldDB" id="A0AAW9RD47"/>
<reference evidence="1 2" key="1">
    <citation type="submission" date="2024-02" db="EMBL/GenBank/DDBJ databases">
        <title>Genome analysis and characterization of Microbaculum marinisediminis sp. nov., isolated from marine sediment.</title>
        <authorList>
            <person name="Du Z.-J."/>
            <person name="Ye Y.-Q."/>
            <person name="Zhang Z.-R."/>
            <person name="Yuan S.-M."/>
            <person name="Zhang X.-Y."/>
        </authorList>
    </citation>
    <scope>NUCLEOTIDE SEQUENCE [LARGE SCALE GENOMIC DNA]</scope>
    <source>
        <strain evidence="1 2">SDUM1044001</strain>
    </source>
</reference>
<name>A0AAW9RD47_9HYPH</name>
<keyword evidence="2" id="KW-1185">Reference proteome</keyword>
<sequence length="94" mass="10327">MIVAAGNWRLVICGTFAIRERSMVNKKWTFRERFCEHVSQRQYAVRTVTANDIGDGRRVSNSPHASALGNTVPAVLPVACIRSRPVAGEDAQGT</sequence>
<accession>A0AAW9RD47</accession>
<dbReference type="EMBL" id="JAZHOF010000003">
    <property type="protein sequence ID" value="MEJ8571559.1"/>
    <property type="molecule type" value="Genomic_DNA"/>
</dbReference>
<gene>
    <name evidence="1" type="ORF">V3328_08750</name>
</gene>
<evidence type="ECO:0000313" key="1">
    <source>
        <dbReference type="EMBL" id="MEJ8571559.1"/>
    </source>
</evidence>
<evidence type="ECO:0000313" key="2">
    <source>
        <dbReference type="Proteomes" id="UP001378188"/>
    </source>
</evidence>
<comment type="caution">
    <text evidence="1">The sequence shown here is derived from an EMBL/GenBank/DDBJ whole genome shotgun (WGS) entry which is preliminary data.</text>
</comment>
<proteinExistence type="predicted"/>
<organism evidence="1 2">
    <name type="scientific">Microbaculum marinum</name>
    <dbReference type="NCBI Taxonomy" id="1764581"/>
    <lineage>
        <taxon>Bacteria</taxon>
        <taxon>Pseudomonadati</taxon>
        <taxon>Pseudomonadota</taxon>
        <taxon>Alphaproteobacteria</taxon>
        <taxon>Hyphomicrobiales</taxon>
        <taxon>Tepidamorphaceae</taxon>
        <taxon>Microbaculum</taxon>
    </lineage>
</organism>
<dbReference type="RefSeq" id="WP_340329258.1">
    <property type="nucleotide sequence ID" value="NZ_JAZHOF010000003.1"/>
</dbReference>